<feature type="compositionally biased region" description="Polar residues" evidence="1">
    <location>
        <begin position="181"/>
        <end position="190"/>
    </location>
</feature>
<dbReference type="Proteomes" id="UP001153954">
    <property type="component" value="Unassembled WGS sequence"/>
</dbReference>
<name>A0AAU9V111_EUPED</name>
<reference evidence="2" key="1">
    <citation type="submission" date="2022-03" db="EMBL/GenBank/DDBJ databases">
        <authorList>
            <person name="Tunstrom K."/>
        </authorList>
    </citation>
    <scope>NUCLEOTIDE SEQUENCE</scope>
</reference>
<comment type="caution">
    <text evidence="2">The sequence shown here is derived from an EMBL/GenBank/DDBJ whole genome shotgun (WGS) entry which is preliminary data.</text>
</comment>
<dbReference type="EMBL" id="CAKOGL010000026">
    <property type="protein sequence ID" value="CAH2103905.1"/>
    <property type="molecule type" value="Genomic_DNA"/>
</dbReference>
<evidence type="ECO:0000313" key="3">
    <source>
        <dbReference type="Proteomes" id="UP001153954"/>
    </source>
</evidence>
<sequence>MLLTQTETSRQESDAALQPSNAGLCGAWRPVWRVAACVARGAWRPVWRVAASGHWSFRHDLRQGLYRDLVSGQCPGRLWPFRHDLRQGLYRDLVSGQCPGRLWPFRHDLRQGLYRDLVSGQDTDSETEADDVESARFAKLASDDLEAGPSSAAAANELLRVVRVRRDSYLWRTDYEDEESTAPSITQPSNVDVPGNAIEPHPSTPGMQTRGEEPAASPTFTSSDDGSEPSMPILETDLQS</sequence>
<evidence type="ECO:0000256" key="1">
    <source>
        <dbReference type="SAM" id="MobiDB-lite"/>
    </source>
</evidence>
<proteinExistence type="predicted"/>
<protein>
    <submittedName>
        <fullName evidence="2">Uncharacterized protein</fullName>
    </submittedName>
</protein>
<dbReference type="AlphaFoldDB" id="A0AAU9V111"/>
<accession>A0AAU9V111</accession>
<gene>
    <name evidence="2" type="ORF">EEDITHA_LOCUS18356</name>
</gene>
<feature type="region of interest" description="Disordered" evidence="1">
    <location>
        <begin position="176"/>
        <end position="240"/>
    </location>
</feature>
<keyword evidence="3" id="KW-1185">Reference proteome</keyword>
<organism evidence="2 3">
    <name type="scientific">Euphydryas editha</name>
    <name type="common">Edith's checkerspot</name>
    <dbReference type="NCBI Taxonomy" id="104508"/>
    <lineage>
        <taxon>Eukaryota</taxon>
        <taxon>Metazoa</taxon>
        <taxon>Ecdysozoa</taxon>
        <taxon>Arthropoda</taxon>
        <taxon>Hexapoda</taxon>
        <taxon>Insecta</taxon>
        <taxon>Pterygota</taxon>
        <taxon>Neoptera</taxon>
        <taxon>Endopterygota</taxon>
        <taxon>Lepidoptera</taxon>
        <taxon>Glossata</taxon>
        <taxon>Ditrysia</taxon>
        <taxon>Papilionoidea</taxon>
        <taxon>Nymphalidae</taxon>
        <taxon>Nymphalinae</taxon>
        <taxon>Euphydryas</taxon>
    </lineage>
</organism>
<evidence type="ECO:0000313" key="2">
    <source>
        <dbReference type="EMBL" id="CAH2103905.1"/>
    </source>
</evidence>